<accession>A0A9P1E379</accession>
<dbReference type="AlphaFoldDB" id="A0A9P1E379"/>
<dbReference type="Proteomes" id="UP001152484">
    <property type="component" value="Unassembled WGS sequence"/>
</dbReference>
<evidence type="ECO:0000259" key="1">
    <source>
        <dbReference type="Pfam" id="PF04195"/>
    </source>
</evidence>
<dbReference type="InterPro" id="IPR007321">
    <property type="entry name" value="Transposase_28"/>
</dbReference>
<evidence type="ECO:0000313" key="2">
    <source>
        <dbReference type="EMBL" id="CAH9075117.1"/>
    </source>
</evidence>
<evidence type="ECO:0000313" key="3">
    <source>
        <dbReference type="Proteomes" id="UP001152484"/>
    </source>
</evidence>
<organism evidence="2 3">
    <name type="scientific">Cuscuta europaea</name>
    <name type="common">European dodder</name>
    <dbReference type="NCBI Taxonomy" id="41803"/>
    <lineage>
        <taxon>Eukaryota</taxon>
        <taxon>Viridiplantae</taxon>
        <taxon>Streptophyta</taxon>
        <taxon>Embryophyta</taxon>
        <taxon>Tracheophyta</taxon>
        <taxon>Spermatophyta</taxon>
        <taxon>Magnoliopsida</taxon>
        <taxon>eudicotyledons</taxon>
        <taxon>Gunneridae</taxon>
        <taxon>Pentapetalae</taxon>
        <taxon>asterids</taxon>
        <taxon>lamiids</taxon>
        <taxon>Solanales</taxon>
        <taxon>Convolvulaceae</taxon>
        <taxon>Cuscuteae</taxon>
        <taxon>Cuscuta</taxon>
        <taxon>Cuscuta subgen. Cuscuta</taxon>
    </lineage>
</organism>
<feature type="domain" description="Transposase (putative) gypsy type" evidence="1">
    <location>
        <begin position="2"/>
        <end position="59"/>
    </location>
</feature>
<dbReference type="EMBL" id="CAMAPE010000009">
    <property type="protein sequence ID" value="CAH9075117.1"/>
    <property type="molecule type" value="Genomic_DNA"/>
</dbReference>
<protein>
    <recommendedName>
        <fullName evidence="1">Transposase (putative) gypsy type domain-containing protein</fullName>
    </recommendedName>
</protein>
<reference evidence="2" key="1">
    <citation type="submission" date="2022-07" db="EMBL/GenBank/DDBJ databases">
        <authorList>
            <person name="Macas J."/>
            <person name="Novak P."/>
            <person name="Neumann P."/>
        </authorList>
    </citation>
    <scope>NUCLEOTIDE SEQUENCE</scope>
</reference>
<dbReference type="OrthoDB" id="1752359at2759"/>
<dbReference type="PANTHER" id="PTHR31099:SF49">
    <property type="entry name" value="MYOSIN HEAVY CHAIN-LIKE PROTEIN"/>
    <property type="match status" value="1"/>
</dbReference>
<dbReference type="PANTHER" id="PTHR31099">
    <property type="entry name" value="OS06G0165300 PROTEIN"/>
    <property type="match status" value="1"/>
</dbReference>
<name>A0A9P1E379_CUSEU</name>
<keyword evidence="3" id="KW-1185">Reference proteome</keyword>
<proteinExistence type="predicted"/>
<dbReference type="Pfam" id="PF04195">
    <property type="entry name" value="Transposase_28"/>
    <property type="match status" value="1"/>
</dbReference>
<sequence>MGLRFPLHPFLLEYLRYIGLAPCQLTLNSHSYIAGFLNLCRSRGVTPSLDLFFQSLNLCRAGHANSEGFANLQQIAKWKLFSDAPSSHKGWKDQFCYIKMAVNPFPGELRNHFRRHPKVEGATFEKDGKKLSAIPEGREKHVKIKEMTLEDGLYKLSFRRYRFLGEMDEKYPVLDVAFESAGGSSRGLHFYALRIFVAYIHILFCLDPSASFIRVVLKALTWISTPLPL</sequence>
<comment type="caution">
    <text evidence="2">The sequence shown here is derived from an EMBL/GenBank/DDBJ whole genome shotgun (WGS) entry which is preliminary data.</text>
</comment>
<gene>
    <name evidence="2" type="ORF">CEURO_LOCUS5488</name>
</gene>